<name>X1I3U8_9ZZZZ</name>
<organism evidence="1">
    <name type="scientific">marine sediment metagenome</name>
    <dbReference type="NCBI Taxonomy" id="412755"/>
    <lineage>
        <taxon>unclassified sequences</taxon>
        <taxon>metagenomes</taxon>
        <taxon>ecological metagenomes</taxon>
    </lineage>
</organism>
<dbReference type="EMBL" id="BARU01040320">
    <property type="protein sequence ID" value="GAH77066.1"/>
    <property type="molecule type" value="Genomic_DNA"/>
</dbReference>
<gene>
    <name evidence="1" type="ORF">S03H2_62353</name>
</gene>
<proteinExistence type="predicted"/>
<reference evidence="1" key="1">
    <citation type="journal article" date="2014" name="Front. Microbiol.">
        <title>High frequency of phylogenetically diverse reductive dehalogenase-homologous genes in deep subseafloor sedimentary metagenomes.</title>
        <authorList>
            <person name="Kawai M."/>
            <person name="Futagami T."/>
            <person name="Toyoda A."/>
            <person name="Takaki Y."/>
            <person name="Nishi S."/>
            <person name="Hori S."/>
            <person name="Arai W."/>
            <person name="Tsubouchi T."/>
            <person name="Morono Y."/>
            <person name="Uchiyama I."/>
            <person name="Ito T."/>
            <person name="Fujiyama A."/>
            <person name="Inagaki F."/>
            <person name="Takami H."/>
        </authorList>
    </citation>
    <scope>NUCLEOTIDE SEQUENCE</scope>
    <source>
        <strain evidence="1">Expedition CK06-06</strain>
    </source>
</reference>
<dbReference type="AlphaFoldDB" id="X1I3U8"/>
<comment type="caution">
    <text evidence="1">The sequence shown here is derived from an EMBL/GenBank/DDBJ whole genome shotgun (WGS) entry which is preliminary data.</text>
</comment>
<protein>
    <submittedName>
        <fullName evidence="1">Uncharacterized protein</fullName>
    </submittedName>
</protein>
<evidence type="ECO:0000313" key="1">
    <source>
        <dbReference type="EMBL" id="GAH77066.1"/>
    </source>
</evidence>
<accession>X1I3U8</accession>
<sequence length="73" mass="8471">MELVGLVHWDIQSLDKFISLNKGMFQEWWTSDDLEGVKQKIMELLAIPSANPFRDVLELVYQHYLSGHPEVPS</sequence>